<protein>
    <submittedName>
        <fullName evidence="2">Uncharacterized protein</fullName>
    </submittedName>
</protein>
<evidence type="ECO:0000256" key="1">
    <source>
        <dbReference type="SAM" id="MobiDB-lite"/>
    </source>
</evidence>
<gene>
    <name evidence="2" type="ORF">PM001_LOCUS8363</name>
</gene>
<accession>A0AAV1TN32</accession>
<comment type="caution">
    <text evidence="2">The sequence shown here is derived from an EMBL/GenBank/DDBJ whole genome shotgun (WGS) entry which is preliminary data.</text>
</comment>
<organism evidence="2 3">
    <name type="scientific">Peronospora matthiolae</name>
    <dbReference type="NCBI Taxonomy" id="2874970"/>
    <lineage>
        <taxon>Eukaryota</taxon>
        <taxon>Sar</taxon>
        <taxon>Stramenopiles</taxon>
        <taxon>Oomycota</taxon>
        <taxon>Peronosporomycetes</taxon>
        <taxon>Peronosporales</taxon>
        <taxon>Peronosporaceae</taxon>
        <taxon>Peronospora</taxon>
    </lineage>
</organism>
<dbReference type="Proteomes" id="UP001162060">
    <property type="component" value="Unassembled WGS sequence"/>
</dbReference>
<name>A0AAV1TN32_9STRA</name>
<dbReference type="EMBL" id="CAKLBY020000067">
    <property type="protein sequence ID" value="CAK7923213.1"/>
    <property type="molecule type" value="Genomic_DNA"/>
</dbReference>
<proteinExistence type="predicted"/>
<evidence type="ECO:0000313" key="3">
    <source>
        <dbReference type="Proteomes" id="UP001162060"/>
    </source>
</evidence>
<feature type="region of interest" description="Disordered" evidence="1">
    <location>
        <begin position="1"/>
        <end position="20"/>
    </location>
</feature>
<dbReference type="AlphaFoldDB" id="A0AAV1TN32"/>
<evidence type="ECO:0000313" key="2">
    <source>
        <dbReference type="EMBL" id="CAK7923213.1"/>
    </source>
</evidence>
<reference evidence="2" key="1">
    <citation type="submission" date="2024-01" db="EMBL/GenBank/DDBJ databases">
        <authorList>
            <person name="Webb A."/>
        </authorList>
    </citation>
    <scope>NUCLEOTIDE SEQUENCE</scope>
    <source>
        <strain evidence="2">Pm1</strain>
    </source>
</reference>
<sequence>MTVTSVLPPGPSASLPSSPADQKSVLAVMEAMAAVDLPLPE</sequence>